<dbReference type="InterPro" id="IPR000835">
    <property type="entry name" value="HTH_MarR-typ"/>
</dbReference>
<evidence type="ECO:0000256" key="3">
    <source>
        <dbReference type="ARBA" id="ARBA00023163"/>
    </source>
</evidence>
<dbReference type="GO" id="GO:0003700">
    <property type="term" value="F:DNA-binding transcription factor activity"/>
    <property type="evidence" value="ECO:0007669"/>
    <property type="project" value="InterPro"/>
</dbReference>
<accession>A0A2M7QDQ1</accession>
<comment type="caution">
    <text evidence="5">The sequence shown here is derived from an EMBL/GenBank/DDBJ whole genome shotgun (WGS) entry which is preliminary data.</text>
</comment>
<dbReference type="SUPFAM" id="SSF46785">
    <property type="entry name" value="Winged helix' DNA-binding domain"/>
    <property type="match status" value="1"/>
</dbReference>
<dbReference type="Pfam" id="PF12802">
    <property type="entry name" value="MarR_2"/>
    <property type="match status" value="1"/>
</dbReference>
<dbReference type="PROSITE" id="PS50995">
    <property type="entry name" value="HTH_MARR_2"/>
    <property type="match status" value="1"/>
</dbReference>
<dbReference type="EMBL" id="PFLF01000032">
    <property type="protein sequence ID" value="PIY69341.1"/>
    <property type="molecule type" value="Genomic_DNA"/>
</dbReference>
<dbReference type="InterPro" id="IPR036388">
    <property type="entry name" value="WH-like_DNA-bd_sf"/>
</dbReference>
<dbReference type="InterPro" id="IPR036390">
    <property type="entry name" value="WH_DNA-bd_sf"/>
</dbReference>
<dbReference type="Proteomes" id="UP000230108">
    <property type="component" value="Unassembled WGS sequence"/>
</dbReference>
<keyword evidence="3" id="KW-0804">Transcription</keyword>
<evidence type="ECO:0000259" key="4">
    <source>
        <dbReference type="PROSITE" id="PS50995"/>
    </source>
</evidence>
<evidence type="ECO:0000256" key="1">
    <source>
        <dbReference type="ARBA" id="ARBA00023015"/>
    </source>
</evidence>
<sequence>MVDSKQKTLSIFMQSLMKIRRIAEQSFISPIKDGGVTLLQNQALLHLKDHHGCTVGELSAKLGLSSSSAAQLIERLINLDAIKKTPDAEDRRIAHLSLTKIGLSQTEVAHSMLAEKVGNVFSQMPEKDLKEVVRIFTNFLKKIEK</sequence>
<gene>
    <name evidence="5" type="ORF">COY90_01160</name>
</gene>
<dbReference type="AlphaFoldDB" id="A0A2M7QDQ1"/>
<dbReference type="GO" id="GO:0003677">
    <property type="term" value="F:DNA binding"/>
    <property type="evidence" value="ECO:0007669"/>
    <property type="project" value="UniProtKB-KW"/>
</dbReference>
<evidence type="ECO:0000313" key="6">
    <source>
        <dbReference type="Proteomes" id="UP000230108"/>
    </source>
</evidence>
<name>A0A2M7QDQ1_9BACT</name>
<keyword evidence="2" id="KW-0238">DNA-binding</keyword>
<dbReference type="PANTHER" id="PTHR42756:SF1">
    <property type="entry name" value="TRANSCRIPTIONAL REPRESSOR OF EMRAB OPERON"/>
    <property type="match status" value="1"/>
</dbReference>
<dbReference type="Gene3D" id="1.10.10.10">
    <property type="entry name" value="Winged helix-like DNA-binding domain superfamily/Winged helix DNA-binding domain"/>
    <property type="match status" value="1"/>
</dbReference>
<dbReference type="PANTHER" id="PTHR42756">
    <property type="entry name" value="TRANSCRIPTIONAL REGULATOR, MARR"/>
    <property type="match status" value="1"/>
</dbReference>
<organism evidence="5 6">
    <name type="scientific">Candidatus Roizmanbacteria bacterium CG_4_10_14_0_8_um_filter_39_9</name>
    <dbReference type="NCBI Taxonomy" id="1974829"/>
    <lineage>
        <taxon>Bacteria</taxon>
        <taxon>Candidatus Roizmaniibacteriota</taxon>
    </lineage>
</organism>
<protein>
    <recommendedName>
        <fullName evidence="4">HTH marR-type domain-containing protein</fullName>
    </recommendedName>
</protein>
<feature type="domain" description="HTH marR-type" evidence="4">
    <location>
        <begin position="9"/>
        <end position="145"/>
    </location>
</feature>
<reference evidence="6" key="1">
    <citation type="submission" date="2017-09" db="EMBL/GenBank/DDBJ databases">
        <title>Depth-based differentiation of microbial function through sediment-hosted aquifers and enrichment of novel symbionts in the deep terrestrial subsurface.</title>
        <authorList>
            <person name="Probst A.J."/>
            <person name="Ladd B."/>
            <person name="Jarett J.K."/>
            <person name="Geller-Mcgrath D.E."/>
            <person name="Sieber C.M.K."/>
            <person name="Emerson J.B."/>
            <person name="Anantharaman K."/>
            <person name="Thomas B.C."/>
            <person name="Malmstrom R."/>
            <person name="Stieglmeier M."/>
            <person name="Klingl A."/>
            <person name="Woyke T."/>
            <person name="Ryan C.M."/>
            <person name="Banfield J.F."/>
        </authorList>
    </citation>
    <scope>NUCLEOTIDE SEQUENCE [LARGE SCALE GENOMIC DNA]</scope>
</reference>
<evidence type="ECO:0000313" key="5">
    <source>
        <dbReference type="EMBL" id="PIY69341.1"/>
    </source>
</evidence>
<proteinExistence type="predicted"/>
<keyword evidence="1" id="KW-0805">Transcription regulation</keyword>
<evidence type="ECO:0000256" key="2">
    <source>
        <dbReference type="ARBA" id="ARBA00023125"/>
    </source>
</evidence>
<dbReference type="SMART" id="SM00347">
    <property type="entry name" value="HTH_MARR"/>
    <property type="match status" value="1"/>
</dbReference>